<keyword evidence="9 11" id="KW-0704">Schiff base</keyword>
<evidence type="ECO:0000256" key="4">
    <source>
        <dbReference type="ARBA" id="ARBA00008426"/>
    </source>
</evidence>
<organism evidence="12 13">
    <name type="scientific">Beutenbergia cavernae (strain ATCC BAA-8 / DSM 12333 / CCUG 43141 / JCM 11478 / NBRC 16432 / NCIMB 13614 / HKI 0122)</name>
    <dbReference type="NCBI Taxonomy" id="471853"/>
    <lineage>
        <taxon>Bacteria</taxon>
        <taxon>Bacillati</taxon>
        <taxon>Actinomycetota</taxon>
        <taxon>Actinomycetes</taxon>
        <taxon>Micrococcales</taxon>
        <taxon>Beutenbergiaceae</taxon>
        <taxon>Beutenbergia</taxon>
    </lineage>
</organism>
<feature type="active site" description="Schiff-base intermediate with substrate" evidence="11">
    <location>
        <position position="142"/>
    </location>
</feature>
<dbReference type="EC" id="2.2.1.2" evidence="5 11"/>
<protein>
    <recommendedName>
        <fullName evidence="5 11">Transaldolase</fullName>
        <ecNumber evidence="5 11">2.2.1.2</ecNumber>
    </recommendedName>
</protein>
<dbReference type="GO" id="GO:0005975">
    <property type="term" value="P:carbohydrate metabolic process"/>
    <property type="evidence" value="ECO:0007669"/>
    <property type="project" value="InterPro"/>
</dbReference>
<dbReference type="InterPro" id="IPR001585">
    <property type="entry name" value="TAL/FSA"/>
</dbReference>
<dbReference type="InterPro" id="IPR013785">
    <property type="entry name" value="Aldolase_TIM"/>
</dbReference>
<evidence type="ECO:0000256" key="3">
    <source>
        <dbReference type="ARBA" id="ARBA00004857"/>
    </source>
</evidence>
<evidence type="ECO:0000256" key="6">
    <source>
        <dbReference type="ARBA" id="ARBA00022490"/>
    </source>
</evidence>
<keyword evidence="6 11" id="KW-0963">Cytoplasm</keyword>
<dbReference type="OrthoDB" id="9809101at2"/>
<dbReference type="InterPro" id="IPR004732">
    <property type="entry name" value="Transaldolase_2"/>
</dbReference>
<keyword evidence="8 11" id="KW-0570">Pentose shunt</keyword>
<accession>C5BV27</accession>
<dbReference type="UniPathway" id="UPA00115">
    <property type="reaction ID" value="UER00414"/>
</dbReference>
<evidence type="ECO:0000256" key="1">
    <source>
        <dbReference type="ARBA" id="ARBA00003518"/>
    </source>
</evidence>
<evidence type="ECO:0000256" key="11">
    <source>
        <dbReference type="HAMAP-Rule" id="MF_00493"/>
    </source>
</evidence>
<reference evidence="12 13" key="1">
    <citation type="journal article" date="2009" name="Stand. Genomic Sci.">
        <title>Complete genome sequence of Beutenbergia cavernae type strain (HKI 0122).</title>
        <authorList>
            <person name="Land M."/>
            <person name="Pukall R."/>
            <person name="Abt B."/>
            <person name="Goker M."/>
            <person name="Rohde M."/>
            <person name="Glavina Del Rio T."/>
            <person name="Tice H."/>
            <person name="Copeland A."/>
            <person name="Cheng J.F."/>
            <person name="Lucas S."/>
            <person name="Chen F."/>
            <person name="Nolan M."/>
            <person name="Bruce D."/>
            <person name="Goodwin L."/>
            <person name="Pitluck S."/>
            <person name="Ivanova N."/>
            <person name="Mavromatis K."/>
            <person name="Ovchinnikova G."/>
            <person name="Pati A."/>
            <person name="Chen A."/>
            <person name="Palaniappan K."/>
            <person name="Hauser L."/>
            <person name="Chang Y.J."/>
            <person name="Jefferies C.C."/>
            <person name="Saunders E."/>
            <person name="Brettin T."/>
            <person name="Detter J.C."/>
            <person name="Han C."/>
            <person name="Chain P."/>
            <person name="Bristow J."/>
            <person name="Eisen J.A."/>
            <person name="Markowitz V."/>
            <person name="Hugenholtz P."/>
            <person name="Kyrpides N.C."/>
            <person name="Klenk H.P."/>
            <person name="Lapidus A."/>
        </authorList>
    </citation>
    <scope>NUCLEOTIDE SEQUENCE [LARGE SCALE GENOMIC DNA]</scope>
    <source>
        <strain evidence="13">ATCC BAA-8 / DSM 12333 / NBRC 16432</strain>
    </source>
</reference>
<name>C5BV27_BEUC1</name>
<dbReference type="PROSITE" id="PS01054">
    <property type="entry name" value="TRANSALDOLASE_1"/>
    <property type="match status" value="1"/>
</dbReference>
<evidence type="ECO:0000256" key="2">
    <source>
        <dbReference type="ARBA" id="ARBA00004496"/>
    </source>
</evidence>
<dbReference type="InterPro" id="IPR018225">
    <property type="entry name" value="Transaldolase_AS"/>
</dbReference>
<dbReference type="STRING" id="471853.Bcav_2162"/>
<dbReference type="Pfam" id="PF00923">
    <property type="entry name" value="TAL_FSA"/>
    <property type="match status" value="1"/>
</dbReference>
<dbReference type="NCBIfam" id="TIGR00876">
    <property type="entry name" value="tal_mycobact"/>
    <property type="match status" value="1"/>
</dbReference>
<evidence type="ECO:0000313" key="13">
    <source>
        <dbReference type="Proteomes" id="UP000007962"/>
    </source>
</evidence>
<comment type="similarity">
    <text evidence="4 11">Belongs to the transaldolase family. Type 2 subfamily.</text>
</comment>
<dbReference type="NCBIfam" id="NF002881">
    <property type="entry name" value="PRK03343.1"/>
    <property type="match status" value="1"/>
</dbReference>
<dbReference type="PANTHER" id="PTHR10683">
    <property type="entry name" value="TRANSALDOLASE"/>
    <property type="match status" value="1"/>
</dbReference>
<dbReference type="eggNOG" id="COG0176">
    <property type="taxonomic scope" value="Bacteria"/>
</dbReference>
<evidence type="ECO:0000256" key="9">
    <source>
        <dbReference type="ARBA" id="ARBA00023270"/>
    </source>
</evidence>
<keyword evidence="13" id="KW-1185">Reference proteome</keyword>
<dbReference type="CDD" id="cd00955">
    <property type="entry name" value="Transaldolase_like"/>
    <property type="match status" value="1"/>
</dbReference>
<comment type="catalytic activity">
    <reaction evidence="10 11">
        <text>D-sedoheptulose 7-phosphate + D-glyceraldehyde 3-phosphate = D-erythrose 4-phosphate + beta-D-fructose 6-phosphate</text>
        <dbReference type="Rhea" id="RHEA:17053"/>
        <dbReference type="ChEBI" id="CHEBI:16897"/>
        <dbReference type="ChEBI" id="CHEBI:57483"/>
        <dbReference type="ChEBI" id="CHEBI:57634"/>
        <dbReference type="ChEBI" id="CHEBI:59776"/>
        <dbReference type="EC" id="2.2.1.2"/>
    </reaction>
</comment>
<dbReference type="PIRSF" id="PIRSF036915">
    <property type="entry name" value="Trnald_Bac_Plnt"/>
    <property type="match status" value="1"/>
</dbReference>
<comment type="function">
    <text evidence="1 11">Transaldolase is important for the balance of metabolites in the pentose-phosphate pathway.</text>
</comment>
<dbReference type="GO" id="GO:0006098">
    <property type="term" value="P:pentose-phosphate shunt"/>
    <property type="evidence" value="ECO:0007669"/>
    <property type="project" value="UniProtKB-UniRule"/>
</dbReference>
<comment type="subcellular location">
    <subcellularLocation>
        <location evidence="2 11">Cytoplasm</location>
    </subcellularLocation>
</comment>
<dbReference type="KEGG" id="bcv:Bcav_2162"/>
<dbReference type="EMBL" id="CP001618">
    <property type="protein sequence ID" value="ACQ80414.1"/>
    <property type="molecule type" value="Genomic_DNA"/>
</dbReference>
<evidence type="ECO:0000256" key="10">
    <source>
        <dbReference type="ARBA" id="ARBA00048810"/>
    </source>
</evidence>
<dbReference type="SUPFAM" id="SSF51569">
    <property type="entry name" value="Aldolase"/>
    <property type="match status" value="1"/>
</dbReference>
<dbReference type="HOGENOM" id="CLU_050771_1_0_11"/>
<dbReference type="RefSeq" id="WP_015882654.1">
    <property type="nucleotide sequence ID" value="NC_012669.1"/>
</dbReference>
<dbReference type="HAMAP" id="MF_00493">
    <property type="entry name" value="Transaldolase_2"/>
    <property type="match status" value="1"/>
</dbReference>
<keyword evidence="7 11" id="KW-0808">Transferase</keyword>
<dbReference type="GO" id="GO:0005737">
    <property type="term" value="C:cytoplasm"/>
    <property type="evidence" value="ECO:0007669"/>
    <property type="project" value="UniProtKB-SubCell"/>
</dbReference>
<gene>
    <name evidence="11" type="primary">tal</name>
    <name evidence="12" type="ordered locus">Bcav_2162</name>
</gene>
<dbReference type="Proteomes" id="UP000007962">
    <property type="component" value="Chromosome"/>
</dbReference>
<evidence type="ECO:0000313" key="12">
    <source>
        <dbReference type="EMBL" id="ACQ80414.1"/>
    </source>
</evidence>
<dbReference type="Gene3D" id="3.20.20.70">
    <property type="entry name" value="Aldolase class I"/>
    <property type="match status" value="1"/>
</dbReference>
<evidence type="ECO:0000256" key="7">
    <source>
        <dbReference type="ARBA" id="ARBA00022679"/>
    </source>
</evidence>
<dbReference type="PANTHER" id="PTHR10683:SF31">
    <property type="entry name" value="TRANSALDOLASE"/>
    <property type="match status" value="1"/>
</dbReference>
<evidence type="ECO:0000256" key="8">
    <source>
        <dbReference type="ARBA" id="ARBA00023126"/>
    </source>
</evidence>
<dbReference type="GO" id="GO:0004801">
    <property type="term" value="F:transaldolase activity"/>
    <property type="evidence" value="ECO:0007669"/>
    <property type="project" value="UniProtKB-UniRule"/>
</dbReference>
<evidence type="ECO:0000256" key="5">
    <source>
        <dbReference type="ARBA" id="ARBA00013151"/>
    </source>
</evidence>
<comment type="pathway">
    <text evidence="3 11">Carbohydrate degradation; pentose phosphate pathway; D-glyceraldehyde 3-phosphate and beta-D-fructose 6-phosphate from D-ribose 5-phosphate and D-xylulose 5-phosphate (non-oxidative stage): step 2/3.</text>
</comment>
<sequence>MQSNDRLERISASGVSIWLDDLSRDRLDTGELAELVSTSHVVGVTTNPTIFAAALQDGDAYADQVGDLAARGIGAEEAAIALTSDDVRSATAVLAPLYTASGFQDGRVSIEVDPRLARDTEETIAQARRLWALVDRPNVYVKIPATEQGLPAITAAISEGISVNVTLIFSLDRYRAVAQAYLDGLEKAQLAGLDLSRIASVASVFLSRIDAKIDPVLDEIGGDEAATLRGGAAIAGARLAYEAFEEIFSSPRWADLSSAGARVQRPLWASTGVKDPSYPDTRYVDELIAPHVVNTMPEKTLQAVADHARLPDGDGPVDTVHGTAVAAREHLDAVVRLGVPYERLLTELEEEGVEKFVASQNELLGTVQSELDKAASRTNGATA</sequence>
<proteinExistence type="inferred from homology"/>
<dbReference type="AlphaFoldDB" id="C5BV27"/>